<dbReference type="PANTHER" id="PTHR22855:SF13">
    <property type="entry name" value="METHYLCROTONOYL-COA CARBOXYLASE BETA CHAIN, MITOCHONDRIAL"/>
    <property type="match status" value="1"/>
</dbReference>
<evidence type="ECO:0000256" key="5">
    <source>
        <dbReference type="ARBA" id="ARBA00031404"/>
    </source>
</evidence>
<accession>M1WFW2</accession>
<reference evidence="10 11" key="1">
    <citation type="journal article" date="2013" name="PLoS Genet.">
        <title>Plant-symbiotic fungi as chemical engineers: Multi-genome analysis of the Clavicipitaceae reveals dynamics of alkaloid loci.</title>
        <authorList>
            <person name="Schardl C.L."/>
            <person name="Young C.A."/>
            <person name="Hesse U."/>
            <person name="Amyotte S.G."/>
            <person name="Andreeva K."/>
            <person name="Calie P.J."/>
            <person name="Fleetwood D.J."/>
            <person name="Haws D.C."/>
            <person name="Moore N."/>
            <person name="Oeser B."/>
            <person name="Panaccione D.G."/>
            <person name="Schweri K.K."/>
            <person name="Voisey C.R."/>
            <person name="Farman M.L."/>
            <person name="Jaromczyk J.W."/>
            <person name="Roe B.A."/>
            <person name="O'Sullivan D.M."/>
            <person name="Scott B."/>
            <person name="Tudzynski P."/>
            <person name="An Z."/>
            <person name="Arnaoudova E.G."/>
            <person name="Bullock C.T."/>
            <person name="Charlton N.D."/>
            <person name="Chen L."/>
            <person name="Cox M."/>
            <person name="Dinkins R.D."/>
            <person name="Florea S."/>
            <person name="Glenn A.E."/>
            <person name="Gordon A."/>
            <person name="Gueldener U."/>
            <person name="Harris D.R."/>
            <person name="Hollin W."/>
            <person name="Jaromczyk J."/>
            <person name="Johnson R.D."/>
            <person name="Khan A.K."/>
            <person name="Leistner E."/>
            <person name="Leuchtmann A."/>
            <person name="Li C."/>
            <person name="Liu J."/>
            <person name="Liu J."/>
            <person name="Liu M."/>
            <person name="Mace W."/>
            <person name="Machado C."/>
            <person name="Nagabhyru P."/>
            <person name="Pan J."/>
            <person name="Schmid J."/>
            <person name="Sugawara K."/>
            <person name="Steiner U."/>
            <person name="Takach J.E."/>
            <person name="Tanaka E."/>
            <person name="Webb J.S."/>
            <person name="Wilson E.V."/>
            <person name="Wiseman J.L."/>
            <person name="Yoshida R."/>
            <person name="Zeng Z."/>
        </authorList>
    </citation>
    <scope>NUCLEOTIDE SEQUENCE [LARGE SCALE GENOMIC DNA]</scope>
    <source>
        <strain evidence="10 11">20.1</strain>
    </source>
</reference>
<dbReference type="InterPro" id="IPR034733">
    <property type="entry name" value="AcCoA_carboxyl_beta"/>
</dbReference>
<evidence type="ECO:0000256" key="3">
    <source>
        <dbReference type="ARBA" id="ARBA00026116"/>
    </source>
</evidence>
<dbReference type="SUPFAM" id="SSF52096">
    <property type="entry name" value="ClpP/crotonase"/>
    <property type="match status" value="2"/>
</dbReference>
<dbReference type="FunFam" id="3.90.226.10:FF:000004">
    <property type="entry name" value="Methylcrotonoyl-CoA carboxylase beta chain"/>
    <property type="match status" value="1"/>
</dbReference>
<evidence type="ECO:0000259" key="9">
    <source>
        <dbReference type="PROSITE" id="PS50989"/>
    </source>
</evidence>
<sequence length="610" mass="64418">MPLSSSSQPVLRQRLLPILTRRTTSQSLSSPSSSPRPRTIANLTPPHHAAALSRLPTAIDPSSDSFRQNASQMAALTARLANLTCTAQRGGPDKAREKHLARNKMLPRERIAALIDPGSTFLELSPLAGHELYPEAHVPAGGIITGVGVVEGVRCVIVANDSTVKGGDVLSHYGEEASSGAGYCGRESASVSSLLFSNVPFSSDVTASSLSVACIYLVDSGGANLPHQADVFPDRDHFGRIFYNQARMSAQGIPQIAVVMGPCTAGGAYVPAMSDESIIVARQGHIFLAGPPLVKAATGEQVSAEDLGGGEMHSSVSGVTDYLAVDDAHAITLARRSISNLNWPSSCPPSSSSSSSSSSPPLEPIHDPEQLLGIASPNLRQPIPIREVIARIVDGSEFSEFKHDFGTTLVTGFASIYGHKIGIIANDGIFFSASALKGAHFIQLCSQRGIPLIFLQNISGFMVGSATEREGIAKHGAKLVTAVACATVPKFTVVVGGSYGAGNYGMCGRAYGPRFLWMWPNARVGVMGSEQLATVMETVGGQKNKSAPEGDLRSRIEAETEATFSSARLWDDGIIPPQHTRRYLGLGLQAALGGRNHIKRGDTKFGVFRM</sequence>
<comment type="caution">
    <text evidence="10">The sequence shown here is derived from an EMBL/GenBank/DDBJ whole genome shotgun (WGS) entry which is preliminary data.</text>
</comment>
<dbReference type="InterPro" id="IPR011762">
    <property type="entry name" value="COA_CT_N"/>
</dbReference>
<dbReference type="InterPro" id="IPR011763">
    <property type="entry name" value="COA_CT_C"/>
</dbReference>
<dbReference type="EMBL" id="CAGA01000029">
    <property type="protein sequence ID" value="CCE31289.1"/>
    <property type="molecule type" value="Genomic_DNA"/>
</dbReference>
<evidence type="ECO:0000256" key="4">
    <source>
        <dbReference type="ARBA" id="ARBA00031237"/>
    </source>
</evidence>
<feature type="domain" description="CoA carboxyltransferase C-terminal" evidence="9">
    <location>
        <begin position="360"/>
        <end position="594"/>
    </location>
</feature>
<keyword evidence="11" id="KW-1185">Reference proteome</keyword>
<comment type="similarity">
    <text evidence="1">Belongs to the AccD/PCCB family.</text>
</comment>
<dbReference type="eggNOG" id="KOG0540">
    <property type="taxonomic scope" value="Eukaryota"/>
</dbReference>
<dbReference type="GO" id="GO:0006552">
    <property type="term" value="P:L-leucine catabolic process"/>
    <property type="evidence" value="ECO:0007669"/>
    <property type="project" value="UniProtKB-UniPathway"/>
</dbReference>
<feature type="compositionally biased region" description="Low complexity" evidence="7">
    <location>
        <begin position="344"/>
        <end position="360"/>
    </location>
</feature>
<feature type="region of interest" description="Disordered" evidence="7">
    <location>
        <begin position="17"/>
        <end position="43"/>
    </location>
</feature>
<dbReference type="EC" id="6.4.1.4" evidence="3"/>
<dbReference type="GO" id="GO:0005739">
    <property type="term" value="C:mitochondrion"/>
    <property type="evidence" value="ECO:0007669"/>
    <property type="project" value="TreeGrafter"/>
</dbReference>
<name>M1WFW2_CLAP2</name>
<evidence type="ECO:0000256" key="6">
    <source>
        <dbReference type="ARBA" id="ARBA00052347"/>
    </source>
</evidence>
<protein>
    <recommendedName>
        <fullName evidence="3">methylcrotonoyl-CoA carboxylase</fullName>
        <ecNumber evidence="3">6.4.1.4</ecNumber>
    </recommendedName>
    <alternativeName>
        <fullName evidence="5">3-methylcrotonyl-CoA carboxylase 2</fullName>
    </alternativeName>
    <alternativeName>
        <fullName evidence="4">3-methylcrotonyl-CoA:carbon dioxide ligase subunit beta</fullName>
    </alternativeName>
</protein>
<dbReference type="GO" id="GO:0004485">
    <property type="term" value="F:methylcrotonoyl-CoA carboxylase activity"/>
    <property type="evidence" value="ECO:0007669"/>
    <property type="project" value="UniProtKB-EC"/>
</dbReference>
<dbReference type="Pfam" id="PF01039">
    <property type="entry name" value="Carboxyl_trans"/>
    <property type="match status" value="1"/>
</dbReference>
<comment type="pathway">
    <text evidence="2">Amino-acid degradation; L-leucine degradation; (S)-3-hydroxy-3-methylglutaryl-CoA from 3-isovaleryl-CoA: step 2/3.</text>
</comment>
<comment type="catalytic activity">
    <reaction evidence="6">
        <text>3-methylbut-2-enoyl-CoA + hydrogencarbonate + ATP = 3-methyl-(2E)-glutaconyl-CoA + ADP + phosphate + H(+)</text>
        <dbReference type="Rhea" id="RHEA:13589"/>
        <dbReference type="ChEBI" id="CHEBI:15378"/>
        <dbReference type="ChEBI" id="CHEBI:17544"/>
        <dbReference type="ChEBI" id="CHEBI:30616"/>
        <dbReference type="ChEBI" id="CHEBI:43474"/>
        <dbReference type="ChEBI" id="CHEBI:57344"/>
        <dbReference type="ChEBI" id="CHEBI:57346"/>
        <dbReference type="ChEBI" id="CHEBI:456216"/>
        <dbReference type="EC" id="6.4.1.4"/>
    </reaction>
</comment>
<dbReference type="InterPro" id="IPR029045">
    <property type="entry name" value="ClpP/crotonase-like_dom_sf"/>
</dbReference>
<feature type="region of interest" description="Disordered" evidence="7">
    <location>
        <begin position="344"/>
        <end position="367"/>
    </location>
</feature>
<dbReference type="AlphaFoldDB" id="M1WFW2"/>
<dbReference type="Proteomes" id="UP000016801">
    <property type="component" value="Unassembled WGS sequence"/>
</dbReference>
<dbReference type="InterPro" id="IPR045190">
    <property type="entry name" value="MCCB/AccD1-like"/>
</dbReference>
<evidence type="ECO:0000313" key="11">
    <source>
        <dbReference type="Proteomes" id="UP000016801"/>
    </source>
</evidence>
<dbReference type="OrthoDB" id="439921at2759"/>
<gene>
    <name evidence="10" type="ORF">CPUR_05140</name>
</gene>
<evidence type="ECO:0000313" key="10">
    <source>
        <dbReference type="EMBL" id="CCE31289.1"/>
    </source>
</evidence>
<dbReference type="Gene3D" id="3.90.226.10">
    <property type="entry name" value="2-enoyl-CoA Hydratase, Chain A, domain 1"/>
    <property type="match status" value="2"/>
</dbReference>
<evidence type="ECO:0000256" key="1">
    <source>
        <dbReference type="ARBA" id="ARBA00006102"/>
    </source>
</evidence>
<evidence type="ECO:0000256" key="2">
    <source>
        <dbReference type="ARBA" id="ARBA00025711"/>
    </source>
</evidence>
<dbReference type="STRING" id="1111077.M1WFW2"/>
<dbReference type="PANTHER" id="PTHR22855">
    <property type="entry name" value="ACETYL, PROPIONYL, PYRUVATE, AND GLUTACONYL CARBOXYLASE-RELATED"/>
    <property type="match status" value="1"/>
</dbReference>
<feature type="domain" description="CoA carboxyltransferase N-terminal" evidence="8">
    <location>
        <begin position="73"/>
        <end position="353"/>
    </location>
</feature>
<dbReference type="VEuPathDB" id="FungiDB:CPUR_05140"/>
<evidence type="ECO:0000259" key="8">
    <source>
        <dbReference type="PROSITE" id="PS50980"/>
    </source>
</evidence>
<dbReference type="PROSITE" id="PS50989">
    <property type="entry name" value="COA_CT_CTER"/>
    <property type="match status" value="1"/>
</dbReference>
<evidence type="ECO:0000256" key="7">
    <source>
        <dbReference type="SAM" id="MobiDB-lite"/>
    </source>
</evidence>
<dbReference type="UniPathway" id="UPA00363">
    <property type="reaction ID" value="UER00861"/>
</dbReference>
<dbReference type="GO" id="GO:1905202">
    <property type="term" value="C:methylcrotonoyl-CoA carboxylase complex"/>
    <property type="evidence" value="ECO:0007669"/>
    <property type="project" value="TreeGrafter"/>
</dbReference>
<dbReference type="HOGENOM" id="CLU_018822_0_1_1"/>
<proteinExistence type="inferred from homology"/>
<feature type="compositionally biased region" description="Low complexity" evidence="7">
    <location>
        <begin position="20"/>
        <end position="39"/>
    </location>
</feature>
<organism evidence="10 11">
    <name type="scientific">Claviceps purpurea (strain 20.1)</name>
    <name type="common">Ergot fungus</name>
    <name type="synonym">Sphacelia segetum</name>
    <dbReference type="NCBI Taxonomy" id="1111077"/>
    <lineage>
        <taxon>Eukaryota</taxon>
        <taxon>Fungi</taxon>
        <taxon>Dikarya</taxon>
        <taxon>Ascomycota</taxon>
        <taxon>Pezizomycotina</taxon>
        <taxon>Sordariomycetes</taxon>
        <taxon>Hypocreomycetidae</taxon>
        <taxon>Hypocreales</taxon>
        <taxon>Clavicipitaceae</taxon>
        <taxon>Claviceps</taxon>
    </lineage>
</organism>
<dbReference type="PROSITE" id="PS50980">
    <property type="entry name" value="COA_CT_NTER"/>
    <property type="match status" value="1"/>
</dbReference>